<dbReference type="InterPro" id="IPR023485">
    <property type="entry name" value="Ptyr_pPase"/>
</dbReference>
<proteinExistence type="inferred from homology"/>
<dbReference type="Pfam" id="PF01451">
    <property type="entry name" value="LMWPc"/>
    <property type="match status" value="1"/>
</dbReference>
<comment type="caution">
    <text evidence="8">The sequence shown here is derived from an EMBL/GenBank/DDBJ whole genome shotgun (WGS) entry which is preliminary data.</text>
</comment>
<dbReference type="EC" id="3.1.3.48" evidence="2"/>
<name>A0A7W3JK84_9MICO</name>
<accession>A0A7W3JK84</accession>
<keyword evidence="9" id="KW-1185">Reference proteome</keyword>
<dbReference type="InterPro" id="IPR017867">
    <property type="entry name" value="Tyr_phospatase_low_mol_wt"/>
</dbReference>
<evidence type="ECO:0000259" key="6">
    <source>
        <dbReference type="SMART" id="SM00226"/>
    </source>
</evidence>
<evidence type="ECO:0000256" key="4">
    <source>
        <dbReference type="ARBA" id="ARBA00022912"/>
    </source>
</evidence>
<keyword evidence="4" id="KW-0904">Protein phosphatase</keyword>
<keyword evidence="3 8" id="KW-0378">Hydrolase</keyword>
<dbReference type="Proteomes" id="UP000321154">
    <property type="component" value="Unassembled WGS sequence"/>
</dbReference>
<feature type="active site" evidence="5">
    <location>
        <position position="16"/>
    </location>
</feature>
<reference evidence="7 9" key="1">
    <citation type="submission" date="2019-07" db="EMBL/GenBank/DDBJ databases">
        <title>Whole genome shotgun sequence of Frigoribacterium faeni NBRC 103066.</title>
        <authorList>
            <person name="Hosoyama A."/>
            <person name="Uohara A."/>
            <person name="Ohji S."/>
            <person name="Ichikawa N."/>
        </authorList>
    </citation>
    <scope>NUCLEOTIDE SEQUENCE [LARGE SCALE GENOMIC DNA]</scope>
    <source>
        <strain evidence="7 9">NBRC 103066</strain>
    </source>
</reference>
<gene>
    <name evidence="7" type="primary">ptpA</name>
    <name evidence="8" type="ORF">FB463_002730</name>
    <name evidence="7" type="ORF">FFA01_24010</name>
</gene>
<feature type="active site" description="Proton donor" evidence="5">
    <location>
        <position position="134"/>
    </location>
</feature>
<dbReference type="InterPro" id="IPR050438">
    <property type="entry name" value="LMW_PTPase"/>
</dbReference>
<sequence>MNRFSVCFVCTGNICRSPMAETVLRSIADAAGHGDDLVITSAGTGDWHVGEGADPRTVTALEARGYDGSRHRAKQFGADDFARHDLVVAFDRGQERILRAWASNDADRSKVQLLLSFDPTVAPRNGVEGTDVPDPYYSDAAMFDTVLDLVEQSCTALFRQIEPALRKGPS</sequence>
<comment type="similarity">
    <text evidence="1">Belongs to the low molecular weight phosphotyrosine protein phosphatase family.</text>
</comment>
<feature type="domain" description="Phosphotyrosine protein phosphatase I" evidence="6">
    <location>
        <begin position="4"/>
        <end position="160"/>
    </location>
</feature>
<evidence type="ECO:0000256" key="5">
    <source>
        <dbReference type="PIRSR" id="PIRSR617867-1"/>
    </source>
</evidence>
<dbReference type="SUPFAM" id="SSF52788">
    <property type="entry name" value="Phosphotyrosine protein phosphatases I"/>
    <property type="match status" value="1"/>
</dbReference>
<dbReference type="EMBL" id="BJUV01000027">
    <property type="protein sequence ID" value="GEK84092.1"/>
    <property type="molecule type" value="Genomic_DNA"/>
</dbReference>
<evidence type="ECO:0000313" key="7">
    <source>
        <dbReference type="EMBL" id="GEK84092.1"/>
    </source>
</evidence>
<dbReference type="PRINTS" id="PR00719">
    <property type="entry name" value="LMWPTPASE"/>
</dbReference>
<organism evidence="8 10">
    <name type="scientific">Frigoribacterium faeni</name>
    <dbReference type="NCBI Taxonomy" id="145483"/>
    <lineage>
        <taxon>Bacteria</taxon>
        <taxon>Bacillati</taxon>
        <taxon>Actinomycetota</taxon>
        <taxon>Actinomycetes</taxon>
        <taxon>Micrococcales</taxon>
        <taxon>Microbacteriaceae</taxon>
        <taxon>Frigoribacterium</taxon>
    </lineage>
</organism>
<evidence type="ECO:0000256" key="2">
    <source>
        <dbReference type="ARBA" id="ARBA00013064"/>
    </source>
</evidence>
<dbReference type="PANTHER" id="PTHR11717:SF7">
    <property type="entry name" value="LOW MOLECULAR WEIGHT PHOSPHOTYROSINE PROTEIN PHOSPHATASE"/>
    <property type="match status" value="1"/>
</dbReference>
<dbReference type="CDD" id="cd16343">
    <property type="entry name" value="LMWPTP"/>
    <property type="match status" value="1"/>
</dbReference>
<dbReference type="EMBL" id="JACGWW010000005">
    <property type="protein sequence ID" value="MBA8814457.1"/>
    <property type="molecule type" value="Genomic_DNA"/>
</dbReference>
<feature type="active site" description="Nucleophile" evidence="5">
    <location>
        <position position="10"/>
    </location>
</feature>
<dbReference type="InterPro" id="IPR036196">
    <property type="entry name" value="Ptyr_pPase_sf"/>
</dbReference>
<protein>
    <recommendedName>
        <fullName evidence="2">protein-tyrosine-phosphatase</fullName>
        <ecNumber evidence="2">3.1.3.48</ecNumber>
    </recommendedName>
</protein>
<dbReference type="Proteomes" id="UP000522688">
    <property type="component" value="Unassembled WGS sequence"/>
</dbReference>
<dbReference type="AlphaFoldDB" id="A0A7W3JK84"/>
<dbReference type="GO" id="GO:0004725">
    <property type="term" value="F:protein tyrosine phosphatase activity"/>
    <property type="evidence" value="ECO:0007669"/>
    <property type="project" value="UniProtKB-EC"/>
</dbReference>
<evidence type="ECO:0000313" key="9">
    <source>
        <dbReference type="Proteomes" id="UP000321154"/>
    </source>
</evidence>
<evidence type="ECO:0000256" key="3">
    <source>
        <dbReference type="ARBA" id="ARBA00022801"/>
    </source>
</evidence>
<dbReference type="Gene3D" id="3.40.50.2300">
    <property type="match status" value="1"/>
</dbReference>
<evidence type="ECO:0000256" key="1">
    <source>
        <dbReference type="ARBA" id="ARBA00011063"/>
    </source>
</evidence>
<dbReference type="SMART" id="SM00226">
    <property type="entry name" value="LMWPc"/>
    <property type="match status" value="1"/>
</dbReference>
<dbReference type="PANTHER" id="PTHR11717">
    <property type="entry name" value="LOW MOLECULAR WEIGHT PROTEIN TYROSINE PHOSPHATASE"/>
    <property type="match status" value="1"/>
</dbReference>
<reference evidence="8 10" key="2">
    <citation type="submission" date="2020-07" db="EMBL/GenBank/DDBJ databases">
        <title>Sequencing the genomes of 1000 actinobacteria strains.</title>
        <authorList>
            <person name="Klenk H.-P."/>
        </authorList>
    </citation>
    <scope>NUCLEOTIDE SEQUENCE [LARGE SCALE GENOMIC DNA]</scope>
    <source>
        <strain evidence="8 10">DSM 10309</strain>
    </source>
</reference>
<evidence type="ECO:0000313" key="8">
    <source>
        <dbReference type="EMBL" id="MBA8814457.1"/>
    </source>
</evidence>
<evidence type="ECO:0000313" key="10">
    <source>
        <dbReference type="Proteomes" id="UP000522688"/>
    </source>
</evidence>